<dbReference type="InterPro" id="IPR003661">
    <property type="entry name" value="HisK_dim/P_dom"/>
</dbReference>
<dbReference type="PRINTS" id="PR00344">
    <property type="entry name" value="BCTRLSENSOR"/>
</dbReference>
<evidence type="ECO:0000259" key="12">
    <source>
        <dbReference type="PROSITE" id="PS50109"/>
    </source>
</evidence>
<name>A0A0P1EEM9_9RHOB</name>
<feature type="domain" description="Histidine kinase" evidence="12">
    <location>
        <begin position="125"/>
        <end position="348"/>
    </location>
</feature>
<dbReference type="InterPro" id="IPR050351">
    <property type="entry name" value="BphY/WalK/GraS-like"/>
</dbReference>
<dbReference type="GO" id="GO:0005524">
    <property type="term" value="F:ATP binding"/>
    <property type="evidence" value="ECO:0007669"/>
    <property type="project" value="UniProtKB-KW"/>
</dbReference>
<gene>
    <name evidence="13" type="primary">phoR_2</name>
    <name evidence="13" type="ORF">RUA4292_02631</name>
</gene>
<dbReference type="InterPro" id="IPR036890">
    <property type="entry name" value="HATPase_C_sf"/>
</dbReference>
<dbReference type="STRING" id="81569.RUM4293_00384"/>
<keyword evidence="11" id="KW-0472">Membrane</keyword>
<dbReference type="FunFam" id="3.30.565.10:FF:000006">
    <property type="entry name" value="Sensor histidine kinase WalK"/>
    <property type="match status" value="1"/>
</dbReference>
<sequence length="348" mass="38165">MPNDLLAEIVSAIPMPTLMVDQTERIIAANTEARTMLGQNIEGRHFATILRQPQVIDAIEQSLRSKGSSKTRHLSNDGAQDTTFEVQCRYMNGVGAVEGGAVMVVFQDVTHLEQAGQMRRDFVANVSHELRTPLTALMGFIETLRGPARDDAAARERFLQIMTDEANRMNRLVGDLLSLNRVESEERVRPKEQLDLTGLLQSTLTTLRPLAEAANVDLTLDTSSGPISVTGDSDQLRQVFTNLVENAIKYGGSGGSVDVRIQASDRDTAMRGPAVRVQIADKGPGIDAVHLPRLTERFYRADSHRSRELGGTGLGLAIVKHIVNRHRGRLRVESTLGKGSVFTVILPR</sequence>
<dbReference type="Pfam" id="PF08448">
    <property type="entry name" value="PAS_4"/>
    <property type="match status" value="1"/>
</dbReference>
<evidence type="ECO:0000256" key="11">
    <source>
        <dbReference type="ARBA" id="ARBA00023136"/>
    </source>
</evidence>
<dbReference type="InterPro" id="IPR013656">
    <property type="entry name" value="PAS_4"/>
</dbReference>
<organism evidence="13 14">
    <name type="scientific">Ruegeria atlantica</name>
    <dbReference type="NCBI Taxonomy" id="81569"/>
    <lineage>
        <taxon>Bacteria</taxon>
        <taxon>Pseudomonadati</taxon>
        <taxon>Pseudomonadota</taxon>
        <taxon>Alphaproteobacteria</taxon>
        <taxon>Rhodobacterales</taxon>
        <taxon>Roseobacteraceae</taxon>
        <taxon>Ruegeria</taxon>
    </lineage>
</organism>
<dbReference type="GeneID" id="55493834"/>
<dbReference type="GO" id="GO:0016036">
    <property type="term" value="P:cellular response to phosphate starvation"/>
    <property type="evidence" value="ECO:0007669"/>
    <property type="project" value="TreeGrafter"/>
</dbReference>
<evidence type="ECO:0000313" key="14">
    <source>
        <dbReference type="Proteomes" id="UP000050783"/>
    </source>
</evidence>
<dbReference type="EMBL" id="CYPU01000039">
    <property type="protein sequence ID" value="CUH48451.1"/>
    <property type="molecule type" value="Genomic_DNA"/>
</dbReference>
<dbReference type="Proteomes" id="UP000050783">
    <property type="component" value="Unassembled WGS sequence"/>
</dbReference>
<keyword evidence="10" id="KW-0902">Two-component regulatory system</keyword>
<evidence type="ECO:0000256" key="8">
    <source>
        <dbReference type="ARBA" id="ARBA00022777"/>
    </source>
</evidence>
<dbReference type="InterPro" id="IPR000014">
    <property type="entry name" value="PAS"/>
</dbReference>
<keyword evidence="5" id="KW-0597">Phosphoprotein</keyword>
<dbReference type="Gene3D" id="1.10.287.130">
    <property type="match status" value="1"/>
</dbReference>
<dbReference type="SUPFAM" id="SSF55874">
    <property type="entry name" value="ATPase domain of HSP90 chaperone/DNA topoisomerase II/histidine kinase"/>
    <property type="match status" value="1"/>
</dbReference>
<keyword evidence="7" id="KW-0547">Nucleotide-binding</keyword>
<evidence type="ECO:0000256" key="3">
    <source>
        <dbReference type="ARBA" id="ARBA00012438"/>
    </source>
</evidence>
<dbReference type="OrthoDB" id="9813151at2"/>
<keyword evidence="8" id="KW-0418">Kinase</keyword>
<dbReference type="Gene3D" id="3.30.565.10">
    <property type="entry name" value="Histidine kinase-like ATPase, C-terminal domain"/>
    <property type="match status" value="1"/>
</dbReference>
<dbReference type="InterPro" id="IPR035965">
    <property type="entry name" value="PAS-like_dom_sf"/>
</dbReference>
<evidence type="ECO:0000256" key="2">
    <source>
        <dbReference type="ARBA" id="ARBA00004236"/>
    </source>
</evidence>
<accession>A0A0P1EEM9</accession>
<evidence type="ECO:0000256" key="5">
    <source>
        <dbReference type="ARBA" id="ARBA00022553"/>
    </source>
</evidence>
<dbReference type="CDD" id="cd00082">
    <property type="entry name" value="HisKA"/>
    <property type="match status" value="1"/>
</dbReference>
<dbReference type="SMART" id="SM00091">
    <property type="entry name" value="PAS"/>
    <property type="match status" value="1"/>
</dbReference>
<dbReference type="InterPro" id="IPR003594">
    <property type="entry name" value="HATPase_dom"/>
</dbReference>
<dbReference type="RefSeq" id="WP_058277943.1">
    <property type="nucleotide sequence ID" value="NZ_CYPU01000039.1"/>
</dbReference>
<dbReference type="SUPFAM" id="SSF55785">
    <property type="entry name" value="PYP-like sensor domain (PAS domain)"/>
    <property type="match status" value="1"/>
</dbReference>
<dbReference type="GO" id="GO:0005886">
    <property type="term" value="C:plasma membrane"/>
    <property type="evidence" value="ECO:0007669"/>
    <property type="project" value="UniProtKB-SubCell"/>
</dbReference>
<proteinExistence type="predicted"/>
<dbReference type="PANTHER" id="PTHR45453">
    <property type="entry name" value="PHOSPHATE REGULON SENSOR PROTEIN PHOR"/>
    <property type="match status" value="1"/>
</dbReference>
<evidence type="ECO:0000256" key="7">
    <source>
        <dbReference type="ARBA" id="ARBA00022741"/>
    </source>
</evidence>
<evidence type="ECO:0000313" key="13">
    <source>
        <dbReference type="EMBL" id="CUH48451.1"/>
    </source>
</evidence>
<dbReference type="FunFam" id="1.10.287.130:FF:000008">
    <property type="entry name" value="Two-component sensor histidine kinase"/>
    <property type="match status" value="1"/>
</dbReference>
<evidence type="ECO:0000256" key="9">
    <source>
        <dbReference type="ARBA" id="ARBA00022840"/>
    </source>
</evidence>
<keyword evidence="4" id="KW-1003">Cell membrane</keyword>
<dbReference type="Pfam" id="PF02518">
    <property type="entry name" value="HATPase_c"/>
    <property type="match status" value="1"/>
</dbReference>
<evidence type="ECO:0000256" key="1">
    <source>
        <dbReference type="ARBA" id="ARBA00000085"/>
    </source>
</evidence>
<evidence type="ECO:0000256" key="4">
    <source>
        <dbReference type="ARBA" id="ARBA00022475"/>
    </source>
</evidence>
<reference evidence="13 14" key="1">
    <citation type="submission" date="2015-09" db="EMBL/GenBank/DDBJ databases">
        <authorList>
            <consortium name="Swine Surveillance"/>
        </authorList>
    </citation>
    <scope>NUCLEOTIDE SEQUENCE [LARGE SCALE GENOMIC DNA]</scope>
    <source>
        <strain evidence="13 14">CECT 4292</strain>
    </source>
</reference>
<dbReference type="GO" id="GO:0000155">
    <property type="term" value="F:phosphorelay sensor kinase activity"/>
    <property type="evidence" value="ECO:0007669"/>
    <property type="project" value="InterPro"/>
</dbReference>
<dbReference type="Pfam" id="PF00512">
    <property type="entry name" value="HisKA"/>
    <property type="match status" value="1"/>
</dbReference>
<protein>
    <recommendedName>
        <fullName evidence="3">histidine kinase</fullName>
        <ecNumber evidence="3">2.7.13.3</ecNumber>
    </recommendedName>
</protein>
<dbReference type="PANTHER" id="PTHR45453:SF1">
    <property type="entry name" value="PHOSPHATE REGULON SENSOR PROTEIN PHOR"/>
    <property type="match status" value="1"/>
</dbReference>
<comment type="subcellular location">
    <subcellularLocation>
        <location evidence="2">Cell membrane</location>
    </subcellularLocation>
</comment>
<dbReference type="SUPFAM" id="SSF47384">
    <property type="entry name" value="Homodimeric domain of signal transducing histidine kinase"/>
    <property type="match status" value="1"/>
</dbReference>
<evidence type="ECO:0000256" key="10">
    <source>
        <dbReference type="ARBA" id="ARBA00023012"/>
    </source>
</evidence>
<dbReference type="EC" id="2.7.13.3" evidence="3"/>
<dbReference type="InterPro" id="IPR036097">
    <property type="entry name" value="HisK_dim/P_sf"/>
</dbReference>
<dbReference type="AlphaFoldDB" id="A0A0P1EEM9"/>
<dbReference type="InterPro" id="IPR004358">
    <property type="entry name" value="Sig_transdc_His_kin-like_C"/>
</dbReference>
<comment type="catalytic activity">
    <reaction evidence="1">
        <text>ATP + protein L-histidine = ADP + protein N-phospho-L-histidine.</text>
        <dbReference type="EC" id="2.7.13.3"/>
    </reaction>
</comment>
<dbReference type="SMART" id="SM00388">
    <property type="entry name" value="HisKA"/>
    <property type="match status" value="1"/>
</dbReference>
<dbReference type="InterPro" id="IPR005467">
    <property type="entry name" value="His_kinase_dom"/>
</dbReference>
<evidence type="ECO:0000256" key="6">
    <source>
        <dbReference type="ARBA" id="ARBA00022679"/>
    </source>
</evidence>
<keyword evidence="9" id="KW-0067">ATP-binding</keyword>
<dbReference type="PROSITE" id="PS50109">
    <property type="entry name" value="HIS_KIN"/>
    <property type="match status" value="1"/>
</dbReference>
<dbReference type="GO" id="GO:0004721">
    <property type="term" value="F:phosphoprotein phosphatase activity"/>
    <property type="evidence" value="ECO:0007669"/>
    <property type="project" value="TreeGrafter"/>
</dbReference>
<dbReference type="SMART" id="SM00387">
    <property type="entry name" value="HATPase_c"/>
    <property type="match status" value="1"/>
</dbReference>
<dbReference type="Gene3D" id="3.30.450.20">
    <property type="entry name" value="PAS domain"/>
    <property type="match status" value="1"/>
</dbReference>
<keyword evidence="6 13" id="KW-0808">Transferase</keyword>